<keyword evidence="5" id="KW-1185">Reference proteome</keyword>
<dbReference type="PANTHER" id="PTHR28260">
    <property type="entry name" value="SPINDLE POLE BODY COMPONENT SPC105"/>
    <property type="match status" value="1"/>
</dbReference>
<feature type="region of interest" description="Disordered" evidence="2">
    <location>
        <begin position="256"/>
        <end position="357"/>
    </location>
</feature>
<dbReference type="Pfam" id="PF08317">
    <property type="entry name" value="Spc7"/>
    <property type="match status" value="1"/>
</dbReference>
<feature type="coiled-coil region" evidence="1">
    <location>
        <begin position="609"/>
        <end position="654"/>
    </location>
</feature>
<evidence type="ECO:0000256" key="2">
    <source>
        <dbReference type="SAM" id="MobiDB-lite"/>
    </source>
</evidence>
<dbReference type="GO" id="GO:0034501">
    <property type="term" value="P:protein localization to kinetochore"/>
    <property type="evidence" value="ECO:0007669"/>
    <property type="project" value="TreeGrafter"/>
</dbReference>
<dbReference type="InterPro" id="IPR033338">
    <property type="entry name" value="Spc105/Spc7"/>
</dbReference>
<dbReference type="GO" id="GO:0000776">
    <property type="term" value="C:kinetochore"/>
    <property type="evidence" value="ECO:0007669"/>
    <property type="project" value="TreeGrafter"/>
</dbReference>
<proteinExistence type="predicted"/>
<evidence type="ECO:0000313" key="4">
    <source>
        <dbReference type="EMBL" id="KAI9633422.1"/>
    </source>
</evidence>
<dbReference type="RefSeq" id="XP_052943199.1">
    <property type="nucleotide sequence ID" value="XM_053085924.1"/>
</dbReference>
<dbReference type="InterPro" id="IPR040850">
    <property type="entry name" value="Knl1_RWD_C"/>
</dbReference>
<protein>
    <submittedName>
        <fullName evidence="4">Spc7 kinetochore protein-domain-containing protein</fullName>
    </submittedName>
</protein>
<evidence type="ECO:0000313" key="5">
    <source>
        <dbReference type="Proteomes" id="UP001164286"/>
    </source>
</evidence>
<dbReference type="Pfam" id="PF18210">
    <property type="entry name" value="Knl1_RWD_C"/>
    <property type="match status" value="1"/>
</dbReference>
<sequence>MFEKPTPKSPSNKRQSLPAARAPAHSRRSSIQNVGSIQAGPRFVAEGEEEGEASMDMDDTASEQSDSSDEDGAHVEEAQPGDEDSDAEGEMDMEVTQVVYGGIMDRRTSMAASEASEGDSLISTGGEDQTVDFTIAVGGLMPHSPPIEGAANLRASIGYAAPQSPEMGSVPSLRSRPGQQGEEDEMAMEETIAIGGIIGADDTMSTASSAGNDTIANRERTMTFSFTPVGGALQEEEDERMDMTVAIGGVMGRDATLHAGPRASMSSSPFRPITRPSAGTPSFARPTVASATKTKRNIFGPSPSPAKAATPRKSGMETAGEVAKRLSFGSNASASGSGSRKRARSASVGEDGLGMSPSKKRVVLNENVFTEELVTVQHVEVQVEMDVQVEREVYHQQEPAPQPRREMGTPRKSLSAPSFRSSGMPSKSPAKSPMLRRMLGHTEVDEEEDVDAGLGAEEVDDAEFEPPTITLGSFLEMAGVQFIEALPAGRRRSSVGKGVLGRGVIGDREFALHDYTAAQVNNVLLNMYNWAANRMKADITDSAAALAQTETDCSVHNPPVIREYLSAGDDEKKIFEMTFKAFKTNTQLRARERWYDWKMDLMARVRPDVEEVLEAMREDKARLDEMEGQSSGLLPELRARQAALAEELQREREAVAELAGCDQDELKELREAISEQGQIKVLSSELSESATHLEKLELNLADLHARRTEAVGAITIAKGMCDQFTKGDVLRLQDEYKSLQSLHLWRPTLMTPTSLSLTYDAEIQLSMACVDSLPDISTARITRLPLDEGAKVGRAVGYAWKGRGESPTIGLFRLFEGAVGMLAGVEGQHISTFIQRVGQLWSAAQRIRQELRLVHVQYPTVFTSTSSPADPTDIRFQSSTTLMFPASRSKVQLVASFDIATIMRWPECVGEVDVTVKSVYGTADEVSLTEVARRTVGMAVSEGYLGYLLQACVDVSEVQ</sequence>
<organism evidence="4 5">
    <name type="scientific">Dioszegia hungarica</name>
    <dbReference type="NCBI Taxonomy" id="4972"/>
    <lineage>
        <taxon>Eukaryota</taxon>
        <taxon>Fungi</taxon>
        <taxon>Dikarya</taxon>
        <taxon>Basidiomycota</taxon>
        <taxon>Agaricomycotina</taxon>
        <taxon>Tremellomycetes</taxon>
        <taxon>Tremellales</taxon>
        <taxon>Bulleribasidiaceae</taxon>
        <taxon>Dioszegia</taxon>
    </lineage>
</organism>
<dbReference type="InterPro" id="IPR013253">
    <property type="entry name" value="Spc7_domain"/>
</dbReference>
<feature type="compositionally biased region" description="Acidic residues" evidence="2">
    <location>
        <begin position="46"/>
        <end position="70"/>
    </location>
</feature>
<evidence type="ECO:0000259" key="3">
    <source>
        <dbReference type="SMART" id="SM00787"/>
    </source>
</evidence>
<dbReference type="Proteomes" id="UP001164286">
    <property type="component" value="Unassembled WGS sequence"/>
</dbReference>
<keyword evidence="1" id="KW-0175">Coiled coil</keyword>
<evidence type="ECO:0000256" key="1">
    <source>
        <dbReference type="SAM" id="Coils"/>
    </source>
</evidence>
<feature type="domain" description="Spc7 kinetochore protein" evidence="3">
    <location>
        <begin position="452"/>
        <end position="768"/>
    </location>
</feature>
<dbReference type="SMART" id="SM00787">
    <property type="entry name" value="Spc7"/>
    <property type="match status" value="1"/>
</dbReference>
<feature type="region of interest" description="Disordered" evidence="2">
    <location>
        <begin position="394"/>
        <end position="434"/>
    </location>
</feature>
<gene>
    <name evidence="4" type="ORF">MKK02DRAFT_18308</name>
</gene>
<comment type="caution">
    <text evidence="4">The sequence shown here is derived from an EMBL/GenBank/DDBJ whole genome shotgun (WGS) entry which is preliminary data.</text>
</comment>
<feature type="compositionally biased region" description="Low complexity" evidence="2">
    <location>
        <begin position="327"/>
        <end position="338"/>
    </location>
</feature>
<accession>A0AA38H2G2</accession>
<dbReference type="GO" id="GO:0007094">
    <property type="term" value="P:mitotic spindle assembly checkpoint signaling"/>
    <property type="evidence" value="ECO:0007669"/>
    <property type="project" value="TreeGrafter"/>
</dbReference>
<feature type="region of interest" description="Disordered" evidence="2">
    <location>
        <begin position="163"/>
        <end position="182"/>
    </location>
</feature>
<feature type="compositionally biased region" description="Polar residues" evidence="2">
    <location>
        <begin position="415"/>
        <end position="425"/>
    </location>
</feature>
<reference evidence="4" key="1">
    <citation type="journal article" date="2022" name="G3 (Bethesda)">
        <title>High quality genome of the basidiomycete yeast Dioszegia hungarica PDD-24b-2 isolated from cloud water.</title>
        <authorList>
            <person name="Jarrige D."/>
            <person name="Haridas S."/>
            <person name="Bleykasten-Grosshans C."/>
            <person name="Joly M."/>
            <person name="Nadalig T."/>
            <person name="Sancelme M."/>
            <person name="Vuilleumier S."/>
            <person name="Grigoriev I.V."/>
            <person name="Amato P."/>
            <person name="Bringel F."/>
        </authorList>
    </citation>
    <scope>NUCLEOTIDE SEQUENCE</scope>
    <source>
        <strain evidence="4">PDD-24b-2</strain>
    </source>
</reference>
<name>A0AA38H2G2_9TREE</name>
<dbReference type="EMBL" id="JAKWFO010000009">
    <property type="protein sequence ID" value="KAI9633422.1"/>
    <property type="molecule type" value="Genomic_DNA"/>
</dbReference>
<feature type="region of interest" description="Disordered" evidence="2">
    <location>
        <begin position="1"/>
        <end position="92"/>
    </location>
</feature>
<feature type="compositionally biased region" description="Acidic residues" evidence="2">
    <location>
        <begin position="79"/>
        <end position="92"/>
    </location>
</feature>
<dbReference type="PANTHER" id="PTHR28260:SF1">
    <property type="entry name" value="SPINDLE POLE BODY COMPONENT SPC105"/>
    <property type="match status" value="1"/>
</dbReference>
<dbReference type="GO" id="GO:1990758">
    <property type="term" value="P:mitotic sister chromatid biorientation"/>
    <property type="evidence" value="ECO:0007669"/>
    <property type="project" value="TreeGrafter"/>
</dbReference>
<dbReference type="GeneID" id="77725125"/>
<dbReference type="AlphaFoldDB" id="A0AA38H2G2"/>